<dbReference type="InterPro" id="IPR036866">
    <property type="entry name" value="RibonucZ/Hydroxyglut_hydro"/>
</dbReference>
<evidence type="ECO:0000313" key="4">
    <source>
        <dbReference type="EMBL" id="ODJ89474.1"/>
    </source>
</evidence>
<dbReference type="EMBL" id="MARB01000001">
    <property type="protein sequence ID" value="ODJ89474.1"/>
    <property type="molecule type" value="Genomic_DNA"/>
</dbReference>
<protein>
    <submittedName>
        <fullName evidence="4">Putative metallo-hydrolase</fullName>
        <ecNumber evidence="4">3.-.-.-</ecNumber>
    </submittedName>
</protein>
<dbReference type="Gene3D" id="3.60.15.10">
    <property type="entry name" value="Ribonuclease Z/Hydroxyacylglutathione hydrolase-like"/>
    <property type="match status" value="1"/>
</dbReference>
<dbReference type="Pfam" id="PF00753">
    <property type="entry name" value="Lactamase_B"/>
    <property type="match status" value="1"/>
</dbReference>
<dbReference type="GO" id="GO:0017001">
    <property type="term" value="P:antibiotic catabolic process"/>
    <property type="evidence" value="ECO:0007669"/>
    <property type="project" value="UniProtKB-ARBA"/>
</dbReference>
<dbReference type="AlphaFoldDB" id="A0A7Z0VPN7"/>
<dbReference type="Proteomes" id="UP000094769">
    <property type="component" value="Unassembled WGS sequence"/>
</dbReference>
<dbReference type="SMART" id="SM00849">
    <property type="entry name" value="Lactamase_B"/>
    <property type="match status" value="1"/>
</dbReference>
<feature type="chain" id="PRO_5031141480" evidence="2">
    <location>
        <begin position="23"/>
        <end position="319"/>
    </location>
</feature>
<comment type="caution">
    <text evidence="4">The sequence shown here is derived from an EMBL/GenBank/DDBJ whole genome shotgun (WGS) entry which is preliminary data.</text>
</comment>
<gene>
    <name evidence="4" type="ORF">CODIS_00320</name>
</gene>
<feature type="signal peptide" evidence="2">
    <location>
        <begin position="1"/>
        <end position="22"/>
    </location>
</feature>
<feature type="domain" description="Metallo-beta-lactamase" evidence="3">
    <location>
        <begin position="59"/>
        <end position="246"/>
    </location>
</feature>
<dbReference type="CDD" id="cd16282">
    <property type="entry name" value="metallo-hydrolase-like_MBL-fold"/>
    <property type="match status" value="1"/>
</dbReference>
<dbReference type="PANTHER" id="PTHR42951">
    <property type="entry name" value="METALLO-BETA-LACTAMASE DOMAIN-CONTAINING"/>
    <property type="match status" value="1"/>
</dbReference>
<dbReference type="InterPro" id="IPR050855">
    <property type="entry name" value="NDM-1-like"/>
</dbReference>
<reference evidence="4 5" key="1">
    <citation type="submission" date="2016-06" db="EMBL/GenBank/DDBJ databases">
        <title>Genome sequence of endosymbiont of Candidatus Endolucinida thiodiazotropha.</title>
        <authorList>
            <person name="Poehlein A."/>
            <person name="Koenig S."/>
            <person name="Heiden S.E."/>
            <person name="Thuermer A."/>
            <person name="Voget S."/>
            <person name="Daniel R."/>
            <person name="Markert S."/>
            <person name="Gros O."/>
            <person name="Schweder T."/>
        </authorList>
    </citation>
    <scope>NUCLEOTIDE SEQUENCE [LARGE SCALE GENOMIC DNA]</scope>
    <source>
        <strain evidence="4 5">COS</strain>
    </source>
</reference>
<name>A0A7Z0VPN7_9GAMM</name>
<dbReference type="GO" id="GO:0016787">
    <property type="term" value="F:hydrolase activity"/>
    <property type="evidence" value="ECO:0007669"/>
    <property type="project" value="UniProtKB-KW"/>
</dbReference>
<sequence>MLIRYLPQLLFFSILLSSYAIAGERGPAVPDYPADRIADGVYVIHGPLGVPSVENQGFMNNPGFVIGDKGVVVIDPGSSVQTGEMVLRQIRKLSDLPVVAVFNTHIHGDHWFANQAIREAFPDVAIYGHEEMRRLVEKGDGKAFLATLMRMTEGAVAGTVEVPPDRSTAHGDEMTIGGVTLRIHYEAKAHSHSDIMIELPRHKVLFLGDNVLSKRMGRMDHATFTGNIAAIERALGTRAEVFVPGHGKTGGREVPETYLTYLRTLKSEVAKHYEEGLSDFEMNPLIIEGLRDFHDWVDFQRNVGRHISLAYLEVEAELF</sequence>
<evidence type="ECO:0000313" key="5">
    <source>
        <dbReference type="Proteomes" id="UP000094769"/>
    </source>
</evidence>
<dbReference type="EC" id="3.-.-.-" evidence="4"/>
<evidence type="ECO:0000256" key="2">
    <source>
        <dbReference type="SAM" id="SignalP"/>
    </source>
</evidence>
<proteinExistence type="inferred from homology"/>
<dbReference type="InterPro" id="IPR001279">
    <property type="entry name" value="Metallo-B-lactamas"/>
</dbReference>
<dbReference type="OrthoDB" id="9769598at2"/>
<keyword evidence="5" id="KW-1185">Reference proteome</keyword>
<keyword evidence="2" id="KW-0732">Signal</keyword>
<keyword evidence="4" id="KW-0378">Hydrolase</keyword>
<organism evidence="4 5">
    <name type="scientific">Candidatus Thiodiazotropha endolucinida</name>
    <dbReference type="NCBI Taxonomy" id="1655433"/>
    <lineage>
        <taxon>Bacteria</taxon>
        <taxon>Pseudomonadati</taxon>
        <taxon>Pseudomonadota</taxon>
        <taxon>Gammaproteobacteria</taxon>
        <taxon>Chromatiales</taxon>
        <taxon>Sedimenticolaceae</taxon>
        <taxon>Candidatus Thiodiazotropha</taxon>
    </lineage>
</organism>
<dbReference type="SUPFAM" id="SSF56281">
    <property type="entry name" value="Metallo-hydrolase/oxidoreductase"/>
    <property type="match status" value="1"/>
</dbReference>
<dbReference type="PANTHER" id="PTHR42951:SF4">
    <property type="entry name" value="ACYL-COENZYME A THIOESTERASE MBLAC2"/>
    <property type="match status" value="1"/>
</dbReference>
<accession>A0A7Z0VPN7</accession>
<comment type="similarity">
    <text evidence="1">Belongs to the metallo-beta-lactamase superfamily. Class-B beta-lactamase family.</text>
</comment>
<evidence type="ECO:0000259" key="3">
    <source>
        <dbReference type="SMART" id="SM00849"/>
    </source>
</evidence>
<dbReference type="RefSeq" id="WP_154722949.1">
    <property type="nucleotide sequence ID" value="NZ_MARB01000001.1"/>
</dbReference>
<evidence type="ECO:0000256" key="1">
    <source>
        <dbReference type="ARBA" id="ARBA00005250"/>
    </source>
</evidence>